<feature type="compositionally biased region" description="Polar residues" evidence="1">
    <location>
        <begin position="236"/>
        <end position="246"/>
    </location>
</feature>
<reference evidence="2 3" key="1">
    <citation type="journal article" date="2023" name="Commun. Biol.">
        <title>Genome analysis of Parmales, the sister group of diatoms, reveals the evolutionary specialization of diatoms from phago-mixotrophs to photoautotrophs.</title>
        <authorList>
            <person name="Ban H."/>
            <person name="Sato S."/>
            <person name="Yoshikawa S."/>
            <person name="Yamada K."/>
            <person name="Nakamura Y."/>
            <person name="Ichinomiya M."/>
            <person name="Sato N."/>
            <person name="Blanc-Mathieu R."/>
            <person name="Endo H."/>
            <person name="Kuwata A."/>
            <person name="Ogata H."/>
        </authorList>
    </citation>
    <scope>NUCLEOTIDE SEQUENCE [LARGE SCALE GENOMIC DNA]</scope>
</reference>
<protein>
    <submittedName>
        <fullName evidence="2">Uncharacterized protein</fullName>
    </submittedName>
</protein>
<proteinExistence type="predicted"/>
<evidence type="ECO:0000313" key="2">
    <source>
        <dbReference type="EMBL" id="GMI35417.1"/>
    </source>
</evidence>
<evidence type="ECO:0000256" key="1">
    <source>
        <dbReference type="SAM" id="MobiDB-lite"/>
    </source>
</evidence>
<evidence type="ECO:0000313" key="3">
    <source>
        <dbReference type="Proteomes" id="UP001165060"/>
    </source>
</evidence>
<accession>A0ABQ6MYD6</accession>
<dbReference type="EMBL" id="BRYB01003367">
    <property type="protein sequence ID" value="GMI35417.1"/>
    <property type="molecule type" value="Genomic_DNA"/>
</dbReference>
<feature type="region of interest" description="Disordered" evidence="1">
    <location>
        <begin position="215"/>
        <end position="246"/>
    </location>
</feature>
<sequence>MIPSPPLPPLPLLLSPSLYLTCTERTTLLNLHLTSLEMHQLLLAYTALLPPPPAPPSASSPPAPLLALPASVLLASLSPSSAYLLGALPPLLASLQASLSEIAATAEHCYSTALTLFELEPYSDPPPADARADLSSLVEDLLAWDLKAPLPPPLRSYLADAAGPTPDKGVVLLLKAAVLHHLHVSLKLYAAGERVEPEAVEKLYARVGRVLGGGGEGAGGRVEGAGGKENSPMEEQLSQPPYTMGL</sequence>
<keyword evidence="3" id="KW-1185">Reference proteome</keyword>
<comment type="caution">
    <text evidence="2">The sequence shown here is derived from an EMBL/GenBank/DDBJ whole genome shotgun (WGS) entry which is preliminary data.</text>
</comment>
<feature type="compositionally biased region" description="Gly residues" evidence="1">
    <location>
        <begin position="215"/>
        <end position="227"/>
    </location>
</feature>
<dbReference type="Proteomes" id="UP001165060">
    <property type="component" value="Unassembled WGS sequence"/>
</dbReference>
<organism evidence="2 3">
    <name type="scientific">Tetraparma gracilis</name>
    <dbReference type="NCBI Taxonomy" id="2962635"/>
    <lineage>
        <taxon>Eukaryota</taxon>
        <taxon>Sar</taxon>
        <taxon>Stramenopiles</taxon>
        <taxon>Ochrophyta</taxon>
        <taxon>Bolidophyceae</taxon>
        <taxon>Parmales</taxon>
        <taxon>Triparmaceae</taxon>
        <taxon>Tetraparma</taxon>
    </lineage>
</organism>
<name>A0ABQ6MYD6_9STRA</name>
<gene>
    <name evidence="2" type="ORF">TeGR_g11273</name>
</gene>